<dbReference type="PANTHER" id="PTHR30408:SF13">
    <property type="entry name" value="TYPE I RESTRICTION ENZYME HINDI SPECIFICITY SUBUNIT"/>
    <property type="match status" value="1"/>
</dbReference>
<proteinExistence type="inferred from homology"/>
<dbReference type="EMBL" id="CP002959">
    <property type="protein sequence ID" value="AFM13311.1"/>
    <property type="molecule type" value="Genomic_DNA"/>
</dbReference>
<dbReference type="STRING" id="869212.Turpa_2671"/>
<reference evidence="5 6" key="1">
    <citation type="submission" date="2012-06" db="EMBL/GenBank/DDBJ databases">
        <title>The complete chromosome of genome of Turneriella parva DSM 21527.</title>
        <authorList>
            <consortium name="US DOE Joint Genome Institute (JGI-PGF)"/>
            <person name="Lucas S."/>
            <person name="Han J."/>
            <person name="Lapidus A."/>
            <person name="Bruce D."/>
            <person name="Goodwin L."/>
            <person name="Pitluck S."/>
            <person name="Peters L."/>
            <person name="Kyrpides N."/>
            <person name="Mavromatis K."/>
            <person name="Ivanova N."/>
            <person name="Mikhailova N."/>
            <person name="Chertkov O."/>
            <person name="Detter J.C."/>
            <person name="Tapia R."/>
            <person name="Han C."/>
            <person name="Land M."/>
            <person name="Hauser L."/>
            <person name="Markowitz V."/>
            <person name="Cheng J.-F."/>
            <person name="Hugenholtz P."/>
            <person name="Woyke T."/>
            <person name="Wu D."/>
            <person name="Gronow S."/>
            <person name="Wellnitz S."/>
            <person name="Brambilla E."/>
            <person name="Klenk H.-P."/>
            <person name="Eisen J.A."/>
        </authorList>
    </citation>
    <scope>NUCLEOTIDE SEQUENCE [LARGE SCALE GENOMIC DNA]</scope>
    <source>
        <strain evidence="6">ATCC BAA-1111 / DSM 21527 / NCTC 11395 / H</strain>
    </source>
</reference>
<accession>I4B7Q4</accession>
<dbReference type="InterPro" id="IPR000055">
    <property type="entry name" value="Restrct_endonuc_typeI_TRD"/>
</dbReference>
<dbReference type="KEGG" id="tpx:Turpa_2671"/>
<keyword evidence="3" id="KW-0238">DNA-binding</keyword>
<evidence type="ECO:0000313" key="6">
    <source>
        <dbReference type="Proteomes" id="UP000006048"/>
    </source>
</evidence>
<keyword evidence="2" id="KW-0680">Restriction system</keyword>
<dbReference type="GO" id="GO:0009307">
    <property type="term" value="P:DNA restriction-modification system"/>
    <property type="evidence" value="ECO:0007669"/>
    <property type="project" value="UniProtKB-KW"/>
</dbReference>
<name>I4B7Q4_TURPD</name>
<feature type="domain" description="Type I restriction modification DNA specificity" evidence="4">
    <location>
        <begin position="5"/>
        <end position="160"/>
    </location>
</feature>
<dbReference type="InterPro" id="IPR052021">
    <property type="entry name" value="Type-I_RS_S_subunit"/>
</dbReference>
<dbReference type="InterPro" id="IPR044946">
    <property type="entry name" value="Restrct_endonuc_typeI_TRD_sf"/>
</dbReference>
<organism evidence="5 6">
    <name type="scientific">Turneriella parva (strain ATCC BAA-1111 / DSM 21527 / NCTC 11395 / H)</name>
    <name type="common">Leptospira parva</name>
    <dbReference type="NCBI Taxonomy" id="869212"/>
    <lineage>
        <taxon>Bacteria</taxon>
        <taxon>Pseudomonadati</taxon>
        <taxon>Spirochaetota</taxon>
        <taxon>Spirochaetia</taxon>
        <taxon>Leptospirales</taxon>
        <taxon>Leptospiraceae</taxon>
        <taxon>Turneriella</taxon>
    </lineage>
</organism>
<dbReference type="GO" id="GO:0003677">
    <property type="term" value="F:DNA binding"/>
    <property type="evidence" value="ECO:0007669"/>
    <property type="project" value="UniProtKB-KW"/>
</dbReference>
<dbReference type="Proteomes" id="UP000006048">
    <property type="component" value="Chromosome"/>
</dbReference>
<dbReference type="SUPFAM" id="SSF116734">
    <property type="entry name" value="DNA methylase specificity domain"/>
    <property type="match status" value="2"/>
</dbReference>
<dbReference type="Pfam" id="PF01420">
    <property type="entry name" value="Methylase_S"/>
    <property type="match status" value="1"/>
</dbReference>
<evidence type="ECO:0000259" key="4">
    <source>
        <dbReference type="Pfam" id="PF01420"/>
    </source>
</evidence>
<dbReference type="AlphaFoldDB" id="I4B7Q4"/>
<dbReference type="CDD" id="cd17266">
    <property type="entry name" value="RMtype1_S_Sau1132ORF3780P-TRD2-CR2_like"/>
    <property type="match status" value="1"/>
</dbReference>
<dbReference type="PANTHER" id="PTHR30408">
    <property type="entry name" value="TYPE-1 RESTRICTION ENZYME ECOKI SPECIFICITY PROTEIN"/>
    <property type="match status" value="1"/>
</dbReference>
<dbReference type="HOGENOM" id="CLU_021095_2_2_12"/>
<dbReference type="REBASE" id="49097">
    <property type="entry name" value="S.Tpa21527ORF2670P"/>
</dbReference>
<keyword evidence="6" id="KW-1185">Reference proteome</keyword>
<sequence length="393" mass="43784">MLAETTNTVKLDDFATFRYGKMPDKQLLTATGYPVFSGYRIVGYYPDWNTDKGEIIVVARGVGGTGDVKLTKHKCWLTNLSIAITLDRQVCIPEYFYYAFKQDTLRYLDSGTSISQITIDDLRRLQLRLPPLAEQRAIAHILGTLDDKVELNRKMNATLEAMARALFKSWFVDFDPVRKKQAGQPTGLPSEIDALFPGEFEDSALGQIPKGWRVGKLGECSDLNWGDTNTTKSAYTKTGYPAYSAKGQDGFLPYFDFDRTGIVVSAIGNGSGQTILAYGKWSCIKNTMVFWATDSNISTEYLYYSTLGVDKWPRRGSAQPFISQADARNMKLILPNNPLGARFGEIVGHYLKRANALKGEITTLAELRDTLLPKLISGELRVKDAERFVGGVV</sequence>
<dbReference type="PATRIC" id="fig|869212.3.peg.2691"/>
<evidence type="ECO:0000313" key="5">
    <source>
        <dbReference type="EMBL" id="AFM13311.1"/>
    </source>
</evidence>
<evidence type="ECO:0000256" key="3">
    <source>
        <dbReference type="ARBA" id="ARBA00023125"/>
    </source>
</evidence>
<protein>
    <submittedName>
        <fullName evidence="5">Restriction modification system DNA specificity domain-containing protein</fullName>
    </submittedName>
</protein>
<comment type="similarity">
    <text evidence="1">Belongs to the type-I restriction system S methylase family.</text>
</comment>
<dbReference type="Gene3D" id="3.90.220.20">
    <property type="entry name" value="DNA methylase specificity domains"/>
    <property type="match status" value="2"/>
</dbReference>
<evidence type="ECO:0000256" key="1">
    <source>
        <dbReference type="ARBA" id="ARBA00010923"/>
    </source>
</evidence>
<evidence type="ECO:0000256" key="2">
    <source>
        <dbReference type="ARBA" id="ARBA00022747"/>
    </source>
</evidence>
<gene>
    <name evidence="5" type="ordered locus">Turpa_2671</name>
</gene>